<evidence type="ECO:0000313" key="7">
    <source>
        <dbReference type="EMBL" id="MBB2203272.1"/>
    </source>
</evidence>
<comment type="subcellular location">
    <subcellularLocation>
        <location evidence="1">Cell membrane</location>
        <topology evidence="1">Multi-pass membrane protein</topology>
    </subcellularLocation>
</comment>
<name>A0A7W4PM82_9PROT</name>
<keyword evidence="8" id="KW-1185">Reference proteome</keyword>
<keyword evidence="3 6" id="KW-0812">Transmembrane</keyword>
<evidence type="ECO:0000256" key="2">
    <source>
        <dbReference type="ARBA" id="ARBA00022475"/>
    </source>
</evidence>
<evidence type="ECO:0000256" key="1">
    <source>
        <dbReference type="ARBA" id="ARBA00004651"/>
    </source>
</evidence>
<proteinExistence type="predicted"/>
<comment type="caution">
    <text evidence="7">The sequence shown here is derived from an EMBL/GenBank/DDBJ whole genome shotgun (WGS) entry which is preliminary data.</text>
</comment>
<gene>
    <name evidence="7" type="ORF">HLH28_17125</name>
</gene>
<dbReference type="Pfam" id="PF04066">
    <property type="entry name" value="MrpF_PhaF"/>
    <property type="match status" value="1"/>
</dbReference>
<dbReference type="Proteomes" id="UP000578030">
    <property type="component" value="Unassembled WGS sequence"/>
</dbReference>
<reference evidence="7 8" key="1">
    <citation type="submission" date="2020-04" db="EMBL/GenBank/DDBJ databases">
        <title>Description of novel Gluconacetobacter.</title>
        <authorList>
            <person name="Sombolestani A."/>
        </authorList>
    </citation>
    <scope>NUCLEOTIDE SEQUENCE [LARGE SCALE GENOMIC DNA]</scope>
    <source>
        <strain evidence="7 8">LMG 27802</strain>
    </source>
</reference>
<sequence>MNVWTSAIVGLLLPLGLTVLAAWRGRSERRFAAMQMASFLSAAILVLVTFAQGEPSFMDLPLALVLLGLPGSLLIASFYDRFL</sequence>
<feature type="transmembrane region" description="Helical" evidence="6">
    <location>
        <begin position="62"/>
        <end position="79"/>
    </location>
</feature>
<evidence type="ECO:0000313" key="8">
    <source>
        <dbReference type="Proteomes" id="UP000578030"/>
    </source>
</evidence>
<feature type="transmembrane region" description="Helical" evidence="6">
    <location>
        <begin position="31"/>
        <end position="50"/>
    </location>
</feature>
<dbReference type="RefSeq" id="WP_182961470.1">
    <property type="nucleotide sequence ID" value="NZ_JABEQM010000022.1"/>
</dbReference>
<accession>A0A7W4PM82</accession>
<evidence type="ECO:0000256" key="4">
    <source>
        <dbReference type="ARBA" id="ARBA00022989"/>
    </source>
</evidence>
<keyword evidence="5 6" id="KW-0472">Membrane</keyword>
<dbReference type="AlphaFoldDB" id="A0A7W4PM82"/>
<keyword evidence="2" id="KW-1003">Cell membrane</keyword>
<dbReference type="EMBL" id="JABEQM010000022">
    <property type="protein sequence ID" value="MBB2203272.1"/>
    <property type="molecule type" value="Genomic_DNA"/>
</dbReference>
<evidence type="ECO:0008006" key="9">
    <source>
        <dbReference type="Google" id="ProtNLM"/>
    </source>
</evidence>
<evidence type="ECO:0000256" key="6">
    <source>
        <dbReference type="SAM" id="Phobius"/>
    </source>
</evidence>
<keyword evidence="4 6" id="KW-1133">Transmembrane helix</keyword>
<dbReference type="InterPro" id="IPR007208">
    <property type="entry name" value="MrpF/PhaF-like"/>
</dbReference>
<evidence type="ECO:0000256" key="5">
    <source>
        <dbReference type="ARBA" id="ARBA00023136"/>
    </source>
</evidence>
<dbReference type="GO" id="GO:0015075">
    <property type="term" value="F:monoatomic ion transmembrane transporter activity"/>
    <property type="evidence" value="ECO:0007669"/>
    <property type="project" value="InterPro"/>
</dbReference>
<dbReference type="GO" id="GO:0005886">
    <property type="term" value="C:plasma membrane"/>
    <property type="evidence" value="ECO:0007669"/>
    <property type="project" value="UniProtKB-SubCell"/>
</dbReference>
<protein>
    <recommendedName>
        <fullName evidence="9">Multiple resistance and pH regulation protein F</fullName>
    </recommendedName>
</protein>
<evidence type="ECO:0000256" key="3">
    <source>
        <dbReference type="ARBA" id="ARBA00022692"/>
    </source>
</evidence>
<organism evidence="7 8">
    <name type="scientific">Gluconacetobacter tumulisoli</name>
    <dbReference type="NCBI Taxonomy" id="1286189"/>
    <lineage>
        <taxon>Bacteria</taxon>
        <taxon>Pseudomonadati</taxon>
        <taxon>Pseudomonadota</taxon>
        <taxon>Alphaproteobacteria</taxon>
        <taxon>Acetobacterales</taxon>
        <taxon>Acetobacteraceae</taxon>
        <taxon>Gluconacetobacter</taxon>
    </lineage>
</organism>